<dbReference type="Proteomes" id="UP000044625">
    <property type="component" value="Unassembled WGS sequence"/>
</dbReference>
<dbReference type="InterPro" id="IPR000209">
    <property type="entry name" value="Peptidase_S8/S53_dom"/>
</dbReference>
<dbReference type="GO" id="GO:0006508">
    <property type="term" value="P:proteolysis"/>
    <property type="evidence" value="ECO:0007669"/>
    <property type="project" value="UniProtKB-KW"/>
</dbReference>
<dbReference type="AlphaFoldDB" id="A0A0T9RLI3"/>
<dbReference type="InterPro" id="IPR011050">
    <property type="entry name" value="Pectin_lyase_fold/virulence"/>
</dbReference>
<feature type="active site" description="Charge relay system" evidence="6">
    <location>
        <position position="339"/>
    </location>
</feature>
<evidence type="ECO:0000256" key="6">
    <source>
        <dbReference type="PROSITE-ProRule" id="PRU01240"/>
    </source>
</evidence>
<evidence type="ECO:0000256" key="3">
    <source>
        <dbReference type="ARBA" id="ARBA00022729"/>
    </source>
</evidence>
<dbReference type="InterPro" id="IPR036709">
    <property type="entry name" value="Autotransporte_beta_dom_sf"/>
</dbReference>
<dbReference type="Pfam" id="PF03797">
    <property type="entry name" value="Autotransporter"/>
    <property type="match status" value="1"/>
</dbReference>
<dbReference type="InterPro" id="IPR050131">
    <property type="entry name" value="Peptidase_S8_subtilisin-like"/>
</dbReference>
<evidence type="ECO:0000259" key="8">
    <source>
        <dbReference type="PROSITE" id="PS51208"/>
    </source>
</evidence>
<dbReference type="Gene3D" id="3.40.50.200">
    <property type="entry name" value="Peptidase S8/S53 domain"/>
    <property type="match status" value="1"/>
</dbReference>
<dbReference type="PROSITE" id="PS51892">
    <property type="entry name" value="SUBTILASE"/>
    <property type="match status" value="1"/>
</dbReference>
<dbReference type="EMBL" id="CQAZ01000105">
    <property type="protein sequence ID" value="CNI69708.1"/>
    <property type="molecule type" value="Genomic_DNA"/>
</dbReference>
<sequence>MITRRLPFKRCGLFFLVLTSFRAFSADSYTETARSGLPDSWMTNEFKKQWGLESIGAHYAYTRGYNGEGINIGIFDESVFTHPKFEGKLNKVDATEPYNFSDTNPRDIIFGDHGTHVAGIAAAARNGQYMHGVAYNSGLVSAKFLGTDNNFFENLIQSNTRIFNNSWGPEVDIYRDEHGNELLLPNGTKFYVETTKQDEIGKFTAEDINAINTLSNSSVPPSGVDPGLPEFAAVVRAARFGKLIVFAAGNENNYNVPREHPALPYLFPDVTNNFIITANLNENDLLHVSSTSCGYTASYCMSAPGTDIYSTSAQTDKAYYDQTGEIKFVPTYAYMTGTSMAAPMVSGAAAVLMQRFPYMTASQIATVLLTTATDLGEKGIDAVYGWGKLNLKSAIDGPKMFVTAADIPEDLYVDGSYMQTQFIANIPGVGAVVEPGTRNQRICSGIECGYDNWVNDISGHGGLTKIGVGTLELTGKNIYVGPTWINQGSLIVNGSISSDVSVKNGGILGGSGSVGSLSTHRGGSVALGNSNGPLSVLNNVSFASGSRYAIEVGSNGHSGKIQSNGLATIGGGEVAVLLENSGNLLSQSNVHSLLGQQYNILTAQQGVSGQFDSVASNSLFLGSGLSYQPHQVTLNFGRNDTAFSSVAQTHNERAVAAAADALAAGNPVYESILNIGTTSEARQAFRQLSGQIHADTASALLNDSRYLRESLNGRLRQAEGLATSADIKADDGGTWGQLLGAWDNASGHDNATGYQASTYGVMLGLDSALAGGWRLGAATGYTRTSLNGAYSSNSDSDNYHLATYGSKQFGALALRAGGSYTWHRIDTTRSVNYGVQSDRETAKYSARTEQLFAETGYNVKTEWVNLEPFANLAYINFRNNGIAEGGGAAALQGDKQHTDATVSTLGVRVDTQWQLSQTTVVGLFSELGWQHQYSKLDRGTGLRFNGGNMPFVVNSVPVSRDGMVLKVGAEVAVRNNVRLSLGYGGLLSQNHQDNSVNAGFAWSF</sequence>
<dbReference type="NCBIfam" id="TIGR02601">
    <property type="entry name" value="autotrns_rpt"/>
    <property type="match status" value="1"/>
</dbReference>
<evidence type="ECO:0000313" key="10">
    <source>
        <dbReference type="EMBL" id="CRY69581.1"/>
    </source>
</evidence>
<feature type="chain" id="PRO_5006696286" evidence="7">
    <location>
        <begin position="26"/>
        <end position="1004"/>
    </location>
</feature>
<dbReference type="Proteomes" id="UP000045840">
    <property type="component" value="Unassembled WGS sequence"/>
</dbReference>
<keyword evidence="11" id="KW-1185">Reference proteome</keyword>
<feature type="domain" description="Autotransporter" evidence="8">
    <location>
        <begin position="727"/>
        <end position="1004"/>
    </location>
</feature>
<protein>
    <submittedName>
        <fullName evidence="9">Extracellular serine protease</fullName>
        <ecNumber evidence="9">3.4.21.-</ecNumber>
    </submittedName>
</protein>
<dbReference type="PROSITE" id="PS00137">
    <property type="entry name" value="SUBTILASE_HIS"/>
    <property type="match status" value="1"/>
</dbReference>
<dbReference type="Pfam" id="PF00082">
    <property type="entry name" value="Peptidase_S8"/>
    <property type="match status" value="1"/>
</dbReference>
<feature type="active site" description="Charge relay system" evidence="6">
    <location>
        <position position="76"/>
    </location>
</feature>
<dbReference type="EMBL" id="CWJL01000069">
    <property type="protein sequence ID" value="CRY69581.1"/>
    <property type="molecule type" value="Genomic_DNA"/>
</dbReference>
<evidence type="ECO:0000313" key="9">
    <source>
        <dbReference type="EMBL" id="CNI69708.1"/>
    </source>
</evidence>
<keyword evidence="3 7" id="KW-0732">Signal</keyword>
<dbReference type="SUPFAM" id="SSF52743">
    <property type="entry name" value="Subtilisin-like"/>
    <property type="match status" value="1"/>
</dbReference>
<dbReference type="OrthoDB" id="9780507at2"/>
<evidence type="ECO:0000256" key="1">
    <source>
        <dbReference type="ARBA" id="ARBA00011073"/>
    </source>
</evidence>
<evidence type="ECO:0000256" key="7">
    <source>
        <dbReference type="SAM" id="SignalP"/>
    </source>
</evidence>
<dbReference type="Pfam" id="PF12951">
    <property type="entry name" value="PATR"/>
    <property type="match status" value="1"/>
</dbReference>
<dbReference type="InterPro" id="IPR034061">
    <property type="entry name" value="Peptidases_S8_Autotransporter"/>
</dbReference>
<gene>
    <name evidence="9" type="ORF">ERS008529_04699</name>
    <name evidence="10" type="ORF">ERS137968_04733</name>
</gene>
<dbReference type="SUPFAM" id="SSF103515">
    <property type="entry name" value="Autotransporter"/>
    <property type="match status" value="1"/>
</dbReference>
<dbReference type="Gene3D" id="2.40.128.130">
    <property type="entry name" value="Autotransporter beta-domain"/>
    <property type="match status" value="1"/>
</dbReference>
<dbReference type="InterPro" id="IPR006315">
    <property type="entry name" value="OM_autotransptr_brl_dom"/>
</dbReference>
<evidence type="ECO:0000313" key="12">
    <source>
        <dbReference type="Proteomes" id="UP000045840"/>
    </source>
</evidence>
<feature type="active site" description="Charge relay system" evidence="6">
    <location>
        <position position="113"/>
    </location>
</feature>
<reference evidence="9" key="3">
    <citation type="submission" date="2015-03" db="EMBL/GenBank/DDBJ databases">
        <authorList>
            <person name="Murphy D."/>
        </authorList>
    </citation>
    <scope>NUCLEOTIDE SEQUENCE [LARGE SCALE GENOMIC DNA]</scope>
    <source>
        <strain evidence="9">A125KOH2</strain>
    </source>
</reference>
<proteinExistence type="inferred from homology"/>
<evidence type="ECO:0000256" key="4">
    <source>
        <dbReference type="ARBA" id="ARBA00022801"/>
    </source>
</evidence>
<organism evidence="9 12">
    <name type="scientific">Yersinia pekkanenii</name>
    <dbReference type="NCBI Taxonomy" id="1288385"/>
    <lineage>
        <taxon>Bacteria</taxon>
        <taxon>Pseudomonadati</taxon>
        <taxon>Pseudomonadota</taxon>
        <taxon>Gammaproteobacteria</taxon>
        <taxon>Enterobacterales</taxon>
        <taxon>Yersiniaceae</taxon>
        <taxon>Yersinia</taxon>
    </lineage>
</organism>
<dbReference type="NCBIfam" id="TIGR01414">
    <property type="entry name" value="autotrans_barl"/>
    <property type="match status" value="1"/>
</dbReference>
<dbReference type="PRINTS" id="PR00723">
    <property type="entry name" value="SUBTILISIN"/>
</dbReference>
<feature type="signal peptide" evidence="7">
    <location>
        <begin position="1"/>
        <end position="25"/>
    </location>
</feature>
<dbReference type="CDD" id="cd04848">
    <property type="entry name" value="Peptidases_S8_Autotransporter_serine_protease_like"/>
    <property type="match status" value="1"/>
</dbReference>
<dbReference type="GO" id="GO:0004252">
    <property type="term" value="F:serine-type endopeptidase activity"/>
    <property type="evidence" value="ECO:0007669"/>
    <property type="project" value="UniProtKB-UniRule"/>
</dbReference>
<dbReference type="PROSITE" id="PS00138">
    <property type="entry name" value="SUBTILASE_SER"/>
    <property type="match status" value="1"/>
</dbReference>
<dbReference type="RefSeq" id="WP_082170903.1">
    <property type="nucleotide sequence ID" value="NZ_CAWMMU010000069.1"/>
</dbReference>
<evidence type="ECO:0000256" key="2">
    <source>
        <dbReference type="ARBA" id="ARBA00022670"/>
    </source>
</evidence>
<dbReference type="InterPro" id="IPR005546">
    <property type="entry name" value="Autotransporte_beta"/>
</dbReference>
<name>A0A0T9RLI3_9GAMM</name>
<dbReference type="InterPro" id="IPR013425">
    <property type="entry name" value="Autotrns_rpt"/>
</dbReference>
<dbReference type="InterPro" id="IPR023828">
    <property type="entry name" value="Peptidase_S8_Ser-AS"/>
</dbReference>
<dbReference type="SMART" id="SM00869">
    <property type="entry name" value="Autotransporter"/>
    <property type="match status" value="1"/>
</dbReference>
<dbReference type="PANTHER" id="PTHR43806:SF11">
    <property type="entry name" value="CEREVISIN-RELATED"/>
    <property type="match status" value="1"/>
</dbReference>
<comment type="similarity">
    <text evidence="1 6">Belongs to the peptidase S8 family.</text>
</comment>
<dbReference type="PROSITE" id="PS51208">
    <property type="entry name" value="AUTOTRANSPORTER"/>
    <property type="match status" value="1"/>
</dbReference>
<dbReference type="EC" id="3.4.21.-" evidence="9"/>
<dbReference type="SUPFAM" id="SSF51126">
    <property type="entry name" value="Pectin lyase-like"/>
    <property type="match status" value="1"/>
</dbReference>
<accession>A0A0T9RLI3</accession>
<dbReference type="PANTHER" id="PTHR43806">
    <property type="entry name" value="PEPTIDASE S8"/>
    <property type="match status" value="1"/>
</dbReference>
<keyword evidence="4 6" id="KW-0378">Hydrolase</keyword>
<keyword evidence="5 6" id="KW-0720">Serine protease</keyword>
<dbReference type="InterPro" id="IPR036852">
    <property type="entry name" value="Peptidase_S8/S53_dom_sf"/>
</dbReference>
<dbReference type="GO" id="GO:0019867">
    <property type="term" value="C:outer membrane"/>
    <property type="evidence" value="ECO:0007669"/>
    <property type="project" value="InterPro"/>
</dbReference>
<evidence type="ECO:0000313" key="11">
    <source>
        <dbReference type="Proteomes" id="UP000044625"/>
    </source>
</evidence>
<reference evidence="10 11" key="1">
    <citation type="submission" date="2015-03" db="EMBL/GenBank/DDBJ databases">
        <authorList>
            <consortium name="Pathogen Informatics"/>
            <person name="Murphy D."/>
        </authorList>
    </citation>
    <scope>NUCLEOTIDE SEQUENCE [LARGE SCALE GENOMIC DNA]</scope>
    <source>
        <strain evidence="11">type strain: CIP110230</strain>
        <strain evidence="10">Type strain: CIP110230</strain>
    </source>
</reference>
<evidence type="ECO:0000256" key="5">
    <source>
        <dbReference type="ARBA" id="ARBA00022825"/>
    </source>
</evidence>
<keyword evidence="2 6" id="KW-0645">Protease</keyword>
<dbReference type="STRING" id="1288385.ERS137968_04733"/>
<dbReference type="InterPro" id="IPR022398">
    <property type="entry name" value="Peptidase_S8_His-AS"/>
</dbReference>
<reference evidence="12" key="2">
    <citation type="submission" date="2015-03" db="EMBL/GenBank/DDBJ databases">
        <authorList>
            <consortium name="Pathogen Informatics"/>
        </authorList>
    </citation>
    <scope>NUCLEOTIDE SEQUENCE [LARGE SCALE GENOMIC DNA]</scope>
    <source>
        <strain evidence="12">A125KOH2</strain>
    </source>
</reference>
<dbReference type="InterPro" id="IPR015500">
    <property type="entry name" value="Peptidase_S8_subtilisin-rel"/>
</dbReference>